<evidence type="ECO:0000313" key="2">
    <source>
        <dbReference type="Proteomes" id="UP000091857"/>
    </source>
</evidence>
<organism evidence="1 2">
    <name type="scientific">Manihot esculenta</name>
    <name type="common">Cassava</name>
    <name type="synonym">Jatropha manihot</name>
    <dbReference type="NCBI Taxonomy" id="3983"/>
    <lineage>
        <taxon>Eukaryota</taxon>
        <taxon>Viridiplantae</taxon>
        <taxon>Streptophyta</taxon>
        <taxon>Embryophyta</taxon>
        <taxon>Tracheophyta</taxon>
        <taxon>Spermatophyta</taxon>
        <taxon>Magnoliopsida</taxon>
        <taxon>eudicotyledons</taxon>
        <taxon>Gunneridae</taxon>
        <taxon>Pentapetalae</taxon>
        <taxon>rosids</taxon>
        <taxon>fabids</taxon>
        <taxon>Malpighiales</taxon>
        <taxon>Euphorbiaceae</taxon>
        <taxon>Crotonoideae</taxon>
        <taxon>Manihoteae</taxon>
        <taxon>Manihot</taxon>
    </lineage>
</organism>
<protein>
    <submittedName>
        <fullName evidence="1">Uncharacterized protein</fullName>
    </submittedName>
</protein>
<keyword evidence="2" id="KW-1185">Reference proteome</keyword>
<proteinExistence type="predicted"/>
<accession>A0ACB7H4R2</accession>
<comment type="caution">
    <text evidence="1">The sequence shown here is derived from an EMBL/GenBank/DDBJ whole genome shotgun (WGS) entry which is preliminary data.</text>
</comment>
<evidence type="ECO:0000313" key="1">
    <source>
        <dbReference type="EMBL" id="KAG8646683.1"/>
    </source>
</evidence>
<dbReference type="Proteomes" id="UP000091857">
    <property type="component" value="Chromosome 9"/>
</dbReference>
<gene>
    <name evidence="1" type="ORF">MANES_09G022632v8</name>
</gene>
<dbReference type="EMBL" id="CM004395">
    <property type="protein sequence ID" value="KAG8646683.1"/>
    <property type="molecule type" value="Genomic_DNA"/>
</dbReference>
<reference evidence="2" key="1">
    <citation type="journal article" date="2016" name="Nat. Biotechnol.">
        <title>Sequencing wild and cultivated cassava and related species reveals extensive interspecific hybridization and genetic diversity.</title>
        <authorList>
            <person name="Bredeson J.V."/>
            <person name="Lyons J.B."/>
            <person name="Prochnik S.E."/>
            <person name="Wu G.A."/>
            <person name="Ha C.M."/>
            <person name="Edsinger-Gonzales E."/>
            <person name="Grimwood J."/>
            <person name="Schmutz J."/>
            <person name="Rabbi I.Y."/>
            <person name="Egesi C."/>
            <person name="Nauluvula P."/>
            <person name="Lebot V."/>
            <person name="Ndunguru J."/>
            <person name="Mkamilo G."/>
            <person name="Bart R.S."/>
            <person name="Setter T.L."/>
            <person name="Gleadow R.M."/>
            <person name="Kulakow P."/>
            <person name="Ferguson M.E."/>
            <person name="Rounsley S."/>
            <person name="Rokhsar D.S."/>
        </authorList>
    </citation>
    <scope>NUCLEOTIDE SEQUENCE [LARGE SCALE GENOMIC DNA]</scope>
    <source>
        <strain evidence="2">cv. AM560-2</strain>
    </source>
</reference>
<sequence length="122" mass="14464">MAIESFAFNIAEKVLEKIASHSYQEICFAWGLKAELRKLEDILLTVKAVLMDAEEKQVNDHQLRLWLAKLKDALYDAEDVLDEFECEDQRRRVLQLYGTTSKKLWLGFQFKQCFRWSFERIA</sequence>
<name>A0ACB7H4R2_MANES</name>